<proteinExistence type="inferred from homology"/>
<name>A0A9Q3VYU2_9GAMM</name>
<dbReference type="InterPro" id="IPR036291">
    <property type="entry name" value="NAD(P)-bd_dom_sf"/>
</dbReference>
<dbReference type="PRINTS" id="PR00081">
    <property type="entry name" value="GDHRDH"/>
</dbReference>
<evidence type="ECO:0000313" key="3">
    <source>
        <dbReference type="EMBL" id="MCE7507575.1"/>
    </source>
</evidence>
<dbReference type="GeneID" id="94686295"/>
<dbReference type="InterPro" id="IPR020904">
    <property type="entry name" value="Sc_DH/Rdtase_CS"/>
</dbReference>
<evidence type="ECO:0000256" key="1">
    <source>
        <dbReference type="ARBA" id="ARBA00006484"/>
    </source>
</evidence>
<dbReference type="PROSITE" id="PS00061">
    <property type="entry name" value="ADH_SHORT"/>
    <property type="match status" value="1"/>
</dbReference>
<dbReference type="RefSeq" id="WP_022994033.1">
    <property type="nucleotide sequence ID" value="NZ_CBDDTQ010000001.1"/>
</dbReference>
<dbReference type="PANTHER" id="PTHR24321:SF8">
    <property type="entry name" value="ESTRADIOL 17-BETA-DEHYDROGENASE 8-RELATED"/>
    <property type="match status" value="1"/>
</dbReference>
<dbReference type="NCBIfam" id="NF005559">
    <property type="entry name" value="PRK07231.1"/>
    <property type="match status" value="1"/>
</dbReference>
<protein>
    <submittedName>
        <fullName evidence="3">SDR family oxidoreductase</fullName>
    </submittedName>
</protein>
<dbReference type="Pfam" id="PF13561">
    <property type="entry name" value="adh_short_C2"/>
    <property type="match status" value="1"/>
</dbReference>
<reference evidence="3" key="1">
    <citation type="submission" date="2022-01" db="EMBL/GenBank/DDBJ databases">
        <authorList>
            <person name="Karlyshev A.V."/>
            <person name="Jaspars M."/>
        </authorList>
    </citation>
    <scope>NUCLEOTIDE SEQUENCE</scope>
    <source>
        <strain evidence="3">AGSA3-2</strain>
    </source>
</reference>
<comment type="caution">
    <text evidence="3">The sequence shown here is derived from an EMBL/GenBank/DDBJ whole genome shotgun (WGS) entry which is preliminary data.</text>
</comment>
<dbReference type="AlphaFoldDB" id="A0A9Q3VYU2"/>
<dbReference type="EMBL" id="JAJVKT010000003">
    <property type="protein sequence ID" value="MCE7507575.1"/>
    <property type="molecule type" value="Genomic_DNA"/>
</dbReference>
<dbReference type="CDD" id="cd05233">
    <property type="entry name" value="SDR_c"/>
    <property type="match status" value="1"/>
</dbReference>
<dbReference type="Proteomes" id="UP001107961">
    <property type="component" value="Unassembled WGS sequence"/>
</dbReference>
<dbReference type="SUPFAM" id="SSF51735">
    <property type="entry name" value="NAD(P)-binding Rossmann-fold domains"/>
    <property type="match status" value="1"/>
</dbReference>
<dbReference type="PANTHER" id="PTHR24321">
    <property type="entry name" value="DEHYDROGENASES, SHORT CHAIN"/>
    <property type="match status" value="1"/>
</dbReference>
<keyword evidence="4" id="KW-1185">Reference proteome</keyword>
<comment type="similarity">
    <text evidence="1">Belongs to the short-chain dehydrogenases/reductases (SDR) family.</text>
</comment>
<dbReference type="PRINTS" id="PR00080">
    <property type="entry name" value="SDRFAMILY"/>
</dbReference>
<organism evidence="3 4">
    <name type="scientific">Alloalcanivorax xenomutans</name>
    <dbReference type="NCBI Taxonomy" id="1094342"/>
    <lineage>
        <taxon>Bacteria</taxon>
        <taxon>Pseudomonadati</taxon>
        <taxon>Pseudomonadota</taxon>
        <taxon>Gammaproteobacteria</taxon>
        <taxon>Oceanospirillales</taxon>
        <taxon>Alcanivoracaceae</taxon>
        <taxon>Alloalcanivorax</taxon>
    </lineage>
</organism>
<dbReference type="GO" id="GO:0016491">
    <property type="term" value="F:oxidoreductase activity"/>
    <property type="evidence" value="ECO:0007669"/>
    <property type="project" value="UniProtKB-KW"/>
</dbReference>
<accession>A0A9Q3VYU2</accession>
<evidence type="ECO:0000256" key="2">
    <source>
        <dbReference type="ARBA" id="ARBA00023002"/>
    </source>
</evidence>
<dbReference type="Gene3D" id="3.40.50.720">
    <property type="entry name" value="NAD(P)-binding Rossmann-like Domain"/>
    <property type="match status" value="1"/>
</dbReference>
<evidence type="ECO:0000313" key="4">
    <source>
        <dbReference type="Proteomes" id="UP001107961"/>
    </source>
</evidence>
<gene>
    <name evidence="3" type="ORF">LZG35_02915</name>
</gene>
<sequence>MDPMLDFTGKVGLITGAASGFGKMLAEELGRRGASLVIGDINETALRQVAEELAGQDIPVRALRCDVSREADCKAMVDTAVTEFGRLDMAVNNAGIAHDFVAMHDIDEALLDRQINVNVKGVIFGMKYQLPALIEAGGGAVVNTASMAGIGGAPKLAPYAAAKHAVIGVTRTAAVDYGRRNIRVNAVCPYYTLTPMLEGSDGIASGDDAEKTLSMMASGSPMKRLGRPEEIVAVMMMLLSPANTYMNGQALAVDGGVSAF</sequence>
<dbReference type="InterPro" id="IPR002347">
    <property type="entry name" value="SDR_fam"/>
</dbReference>
<keyword evidence="2" id="KW-0560">Oxidoreductase</keyword>
<dbReference type="FunFam" id="3.40.50.720:FF:000084">
    <property type="entry name" value="Short-chain dehydrogenase reductase"/>
    <property type="match status" value="1"/>
</dbReference>
<dbReference type="KEGG" id="axe:P40_07655"/>